<sequence length="50" mass="5522">MRWNQGRSKIDALIADGAIERVQPDRAAADQLLAEARLACACRMNIPNPM</sequence>
<protein>
    <submittedName>
        <fullName evidence="1">Uncharacterized protein</fullName>
    </submittedName>
</protein>
<dbReference type="EMBL" id="CTEC01000001">
    <property type="protein sequence ID" value="CQD02042.1"/>
    <property type="molecule type" value="Genomic_DNA"/>
</dbReference>
<reference evidence="2" key="1">
    <citation type="submission" date="2015-03" db="EMBL/GenBank/DDBJ databases">
        <authorList>
            <person name="Urmite Genomes"/>
        </authorList>
    </citation>
    <scope>NUCLEOTIDE SEQUENCE [LARGE SCALE GENOMIC DNA]</scope>
    <source>
        <strain evidence="2">CSUR P1344</strain>
    </source>
</reference>
<organism evidence="1 2">
    <name type="scientific">Mycobacterium europaeum</name>
    <dbReference type="NCBI Taxonomy" id="761804"/>
    <lineage>
        <taxon>Bacteria</taxon>
        <taxon>Bacillati</taxon>
        <taxon>Actinomycetota</taxon>
        <taxon>Actinomycetes</taxon>
        <taxon>Mycobacteriales</taxon>
        <taxon>Mycobacteriaceae</taxon>
        <taxon>Mycobacterium</taxon>
        <taxon>Mycobacterium simiae complex</taxon>
    </lineage>
</organism>
<name>A0A0U1CXG8_9MYCO</name>
<keyword evidence="2" id="KW-1185">Reference proteome</keyword>
<dbReference type="Proteomes" id="UP000199601">
    <property type="component" value="Unassembled WGS sequence"/>
</dbReference>
<dbReference type="AlphaFoldDB" id="A0A0U1CXG8"/>
<accession>A0A0U1CXG8</accession>
<evidence type="ECO:0000313" key="2">
    <source>
        <dbReference type="Proteomes" id="UP000199601"/>
    </source>
</evidence>
<evidence type="ECO:0000313" key="1">
    <source>
        <dbReference type="EMBL" id="CQD02042.1"/>
    </source>
</evidence>
<proteinExistence type="predicted"/>
<gene>
    <name evidence="1" type="ORF">BN000_00095</name>
</gene>